<keyword evidence="2" id="KW-1185">Reference proteome</keyword>
<dbReference type="RefSeq" id="WP_186886555.1">
    <property type="nucleotide sequence ID" value="NZ_JACONZ010000001.1"/>
</dbReference>
<protein>
    <submittedName>
        <fullName evidence="1">Nucleoid-associated protein</fullName>
    </submittedName>
</protein>
<name>A0A923IDB4_9FIRM</name>
<reference evidence="1" key="1">
    <citation type="submission" date="2020-08" db="EMBL/GenBank/DDBJ databases">
        <title>Genome public.</title>
        <authorList>
            <person name="Liu C."/>
            <person name="Sun Q."/>
        </authorList>
    </citation>
    <scope>NUCLEOTIDE SEQUENCE</scope>
    <source>
        <strain evidence="1">BX8</strain>
    </source>
</reference>
<accession>A0A923IDB4</accession>
<dbReference type="AlphaFoldDB" id="A0A923IDB4"/>
<sequence>MINLTKAILHILDGNAGVTVISAAQLDLADDAAYGYVCKHLEKAAGDPGLHSGEFIGVENEFKIKLSQYAREMLAFEPFSAWIAAQAWEILSNSNRPDSSDLLVAEYFEGEKKMLAILKCTGKLGYTHMVELDEQGQQVCRIVNQYDILPGTGQKLDEAAFIEVETGAVRFTEKPRTVDGEERPLFTKGILKCTSGVSAGETVELIRSIAETVAETYGVDKTAAVTRAKAGIAEHLDENENLAPFDLGVEVFAGNEEMEREFRRQASAAGVPERVSVPKKLAVRTARSQKIKTDTGIEIIFPLDYAENTEFLEFVHNPDGTIAIEIKNVGSIENRG</sequence>
<evidence type="ECO:0000313" key="1">
    <source>
        <dbReference type="EMBL" id="MBC5580187.1"/>
    </source>
</evidence>
<organism evidence="1 2">
    <name type="scientific">Anaerofilum hominis</name>
    <dbReference type="NCBI Taxonomy" id="2763016"/>
    <lineage>
        <taxon>Bacteria</taxon>
        <taxon>Bacillati</taxon>
        <taxon>Bacillota</taxon>
        <taxon>Clostridia</taxon>
        <taxon>Eubacteriales</taxon>
        <taxon>Oscillospiraceae</taxon>
        <taxon>Anaerofilum</taxon>
    </lineage>
</organism>
<dbReference type="EMBL" id="JACONZ010000001">
    <property type="protein sequence ID" value="MBC5580187.1"/>
    <property type="molecule type" value="Genomic_DNA"/>
</dbReference>
<gene>
    <name evidence="1" type="ORF">H8S23_01565</name>
</gene>
<dbReference type="Pfam" id="PF04245">
    <property type="entry name" value="NA37"/>
    <property type="match status" value="1"/>
</dbReference>
<dbReference type="InterPro" id="IPR007358">
    <property type="entry name" value="Nucleoid_associated_NdpA"/>
</dbReference>
<dbReference type="GO" id="GO:0009295">
    <property type="term" value="C:nucleoid"/>
    <property type="evidence" value="ECO:0007669"/>
    <property type="project" value="InterPro"/>
</dbReference>
<comment type="caution">
    <text evidence="1">The sequence shown here is derived from an EMBL/GenBank/DDBJ whole genome shotgun (WGS) entry which is preliminary data.</text>
</comment>
<dbReference type="Proteomes" id="UP000659630">
    <property type="component" value="Unassembled WGS sequence"/>
</dbReference>
<evidence type="ECO:0000313" key="2">
    <source>
        <dbReference type="Proteomes" id="UP000659630"/>
    </source>
</evidence>
<proteinExistence type="predicted"/>